<evidence type="ECO:0000259" key="1">
    <source>
        <dbReference type="Pfam" id="PF14529"/>
    </source>
</evidence>
<proteinExistence type="predicted"/>
<feature type="domain" description="Endonuclease/exonuclease/phosphatase" evidence="1">
    <location>
        <begin position="1"/>
        <end position="91"/>
    </location>
</feature>
<dbReference type="Pfam" id="PF14529">
    <property type="entry name" value="Exo_endo_phos_2"/>
    <property type="match status" value="1"/>
</dbReference>
<dbReference type="InterPro" id="IPR036691">
    <property type="entry name" value="Endo/exonu/phosph_ase_sf"/>
</dbReference>
<dbReference type="AlphaFoldDB" id="A0A3M6T5C3"/>
<reference evidence="2 3" key="1">
    <citation type="journal article" date="2018" name="Sci. Rep.">
        <title>Comparative analysis of the Pocillopora damicornis genome highlights role of immune system in coral evolution.</title>
        <authorList>
            <person name="Cunning R."/>
            <person name="Bay R.A."/>
            <person name="Gillette P."/>
            <person name="Baker A.C."/>
            <person name="Traylor-Knowles N."/>
        </authorList>
    </citation>
    <scope>NUCLEOTIDE SEQUENCE [LARGE SCALE GENOMIC DNA]</scope>
    <source>
        <strain evidence="2">RSMAS</strain>
        <tissue evidence="2">Whole animal</tissue>
    </source>
</reference>
<name>A0A3M6T5C3_POCDA</name>
<accession>A0A3M6T5C3</accession>
<organism evidence="2 3">
    <name type="scientific">Pocillopora damicornis</name>
    <name type="common">Cauliflower coral</name>
    <name type="synonym">Millepora damicornis</name>
    <dbReference type="NCBI Taxonomy" id="46731"/>
    <lineage>
        <taxon>Eukaryota</taxon>
        <taxon>Metazoa</taxon>
        <taxon>Cnidaria</taxon>
        <taxon>Anthozoa</taxon>
        <taxon>Hexacorallia</taxon>
        <taxon>Scleractinia</taxon>
        <taxon>Astrocoeniina</taxon>
        <taxon>Pocilloporidae</taxon>
        <taxon>Pocillopora</taxon>
    </lineage>
</organism>
<evidence type="ECO:0000313" key="3">
    <source>
        <dbReference type="Proteomes" id="UP000275408"/>
    </source>
</evidence>
<dbReference type="InterPro" id="IPR005135">
    <property type="entry name" value="Endo/exonuclease/phosphatase"/>
</dbReference>
<dbReference type="Proteomes" id="UP000275408">
    <property type="component" value="Unassembled WGS sequence"/>
</dbReference>
<gene>
    <name evidence="2" type="ORF">pdam_00010010</name>
</gene>
<sequence>MYRPPKDLSFYEKLEKLDKQLQHISRRRNNIFIIGDLNSDVSSKPSENGSKLKQILRKHGLSNVIKDYTRVTETSRSTIDLSITSKKCQIKTAGKPPPVIREVTDWKNINIESFKESLSQVPWHVRNTFDEVDDNYWLLQYMYNEIANDHLKKRKAKVRITSLPWINGEIRKLMNKRYKQLRKAQTTNSPGLEVVQRS</sequence>
<evidence type="ECO:0000313" key="2">
    <source>
        <dbReference type="EMBL" id="RMX36495.1"/>
    </source>
</evidence>
<dbReference type="GO" id="GO:0003824">
    <property type="term" value="F:catalytic activity"/>
    <property type="evidence" value="ECO:0007669"/>
    <property type="project" value="InterPro"/>
</dbReference>
<dbReference type="Gene3D" id="3.60.10.10">
    <property type="entry name" value="Endonuclease/exonuclease/phosphatase"/>
    <property type="match status" value="1"/>
</dbReference>
<comment type="caution">
    <text evidence="2">The sequence shown here is derived from an EMBL/GenBank/DDBJ whole genome shotgun (WGS) entry which is preliminary data.</text>
</comment>
<keyword evidence="3" id="KW-1185">Reference proteome</keyword>
<dbReference type="OrthoDB" id="5987290at2759"/>
<protein>
    <recommendedName>
        <fullName evidence="1">Endonuclease/exonuclease/phosphatase domain-containing protein</fullName>
    </recommendedName>
</protein>
<dbReference type="EMBL" id="RCHS01004322">
    <property type="protein sequence ID" value="RMX36495.1"/>
    <property type="molecule type" value="Genomic_DNA"/>
</dbReference>